<evidence type="ECO:0000256" key="1">
    <source>
        <dbReference type="ARBA" id="ARBA00007870"/>
    </source>
</evidence>
<dbReference type="PANTHER" id="PTHR43765:SF2">
    <property type="entry name" value="2-DEHYDROPANTOATE 2-REDUCTASE"/>
    <property type="match status" value="1"/>
</dbReference>
<comment type="similarity">
    <text evidence="1">Belongs to the ketopantoate reductase family.</text>
</comment>
<evidence type="ECO:0000256" key="4">
    <source>
        <dbReference type="SAM" id="MobiDB-lite"/>
    </source>
</evidence>
<keyword evidence="8" id="KW-1185">Reference proteome</keyword>
<dbReference type="Gene3D" id="1.10.1040.10">
    <property type="entry name" value="N-(1-d-carboxylethyl)-l-norvaline Dehydrogenase, domain 2"/>
    <property type="match status" value="1"/>
</dbReference>
<gene>
    <name evidence="7" type="ORF">CDD82_3999</name>
</gene>
<feature type="compositionally biased region" description="Polar residues" evidence="4">
    <location>
        <begin position="40"/>
        <end position="50"/>
    </location>
</feature>
<feature type="domain" description="Ketopantoate reductase C-terminal" evidence="6">
    <location>
        <begin position="311"/>
        <end position="438"/>
    </location>
</feature>
<dbReference type="InterPro" id="IPR013328">
    <property type="entry name" value="6PGD_dom2"/>
</dbReference>
<feature type="compositionally biased region" description="Polar residues" evidence="4">
    <location>
        <begin position="58"/>
        <end position="70"/>
    </location>
</feature>
<keyword evidence="3" id="KW-0560">Oxidoreductase</keyword>
<organism evidence="7 8">
    <name type="scientific">Ophiocordyceps australis</name>
    <dbReference type="NCBI Taxonomy" id="1399860"/>
    <lineage>
        <taxon>Eukaryota</taxon>
        <taxon>Fungi</taxon>
        <taxon>Dikarya</taxon>
        <taxon>Ascomycota</taxon>
        <taxon>Pezizomycotina</taxon>
        <taxon>Sordariomycetes</taxon>
        <taxon>Hypocreomycetidae</taxon>
        <taxon>Hypocreales</taxon>
        <taxon>Ophiocordycipitaceae</taxon>
        <taxon>Ophiocordyceps</taxon>
    </lineage>
</organism>
<feature type="compositionally biased region" description="Low complexity" evidence="4">
    <location>
        <begin position="71"/>
        <end position="92"/>
    </location>
</feature>
<dbReference type="InterPro" id="IPR013752">
    <property type="entry name" value="KPA_reductase"/>
</dbReference>
<feature type="domain" description="Ketopantoate reductase N-terminal" evidence="5">
    <location>
        <begin position="109"/>
        <end position="244"/>
    </location>
</feature>
<evidence type="ECO:0000259" key="5">
    <source>
        <dbReference type="Pfam" id="PF02558"/>
    </source>
</evidence>
<proteinExistence type="inferred from homology"/>
<keyword evidence="2" id="KW-0521">NADP</keyword>
<comment type="caution">
    <text evidence="7">The sequence shown here is derived from an EMBL/GenBank/DDBJ whole genome shotgun (WGS) entry which is preliminary data.</text>
</comment>
<protein>
    <recommendedName>
        <fullName evidence="9">Ketopantoate reductase C-terminal domain-containing protein</fullName>
    </recommendedName>
</protein>
<dbReference type="OrthoDB" id="73846at2759"/>
<dbReference type="GO" id="GO:0050661">
    <property type="term" value="F:NADP binding"/>
    <property type="evidence" value="ECO:0007669"/>
    <property type="project" value="TreeGrafter"/>
</dbReference>
<dbReference type="Pfam" id="PF02558">
    <property type="entry name" value="ApbA"/>
    <property type="match status" value="1"/>
</dbReference>
<feature type="region of interest" description="Disordered" evidence="4">
    <location>
        <begin position="1"/>
        <end position="106"/>
    </location>
</feature>
<evidence type="ECO:0000256" key="2">
    <source>
        <dbReference type="ARBA" id="ARBA00022857"/>
    </source>
</evidence>
<evidence type="ECO:0000313" key="7">
    <source>
        <dbReference type="EMBL" id="PHH76420.1"/>
    </source>
</evidence>
<dbReference type="PANTHER" id="PTHR43765">
    <property type="entry name" value="2-DEHYDROPANTOATE 2-REDUCTASE-RELATED"/>
    <property type="match status" value="1"/>
</dbReference>
<dbReference type="GO" id="GO:0008677">
    <property type="term" value="F:2-dehydropantoate 2-reductase activity"/>
    <property type="evidence" value="ECO:0007669"/>
    <property type="project" value="TreeGrafter"/>
</dbReference>
<dbReference type="InterPro" id="IPR008927">
    <property type="entry name" value="6-PGluconate_DH-like_C_sf"/>
</dbReference>
<accession>A0A2C5Z9G2</accession>
<dbReference type="Pfam" id="PF08546">
    <property type="entry name" value="ApbA_C"/>
    <property type="match status" value="1"/>
</dbReference>
<evidence type="ECO:0000256" key="3">
    <source>
        <dbReference type="ARBA" id="ARBA00023002"/>
    </source>
</evidence>
<evidence type="ECO:0000259" key="6">
    <source>
        <dbReference type="Pfam" id="PF08546"/>
    </source>
</evidence>
<dbReference type="Proteomes" id="UP000224854">
    <property type="component" value="Unassembled WGS sequence"/>
</dbReference>
<evidence type="ECO:0000313" key="8">
    <source>
        <dbReference type="Proteomes" id="UP000224854"/>
    </source>
</evidence>
<evidence type="ECO:0008006" key="9">
    <source>
        <dbReference type="Google" id="ProtNLM"/>
    </source>
</evidence>
<dbReference type="GO" id="GO:0005739">
    <property type="term" value="C:mitochondrion"/>
    <property type="evidence" value="ECO:0007669"/>
    <property type="project" value="TreeGrafter"/>
</dbReference>
<sequence>MSFSSRGTRHIFSSPQKKKKSSKWLPHSLQGRVARKRYSTVVSSADNSKTPVPRHTFDTFTQQSQLRQSGPNPTSEASTPTPTPSPHYHTPPVLTSSRADNAPHSGHKIHILGHNEQSKYIAHFLSGVHDSVELLGWKERVSTRYKNIETSETPRSRDSFTVQPNRAPPRVFGALGKSPINNLVVTGHGCEAKEALQSVKHRLRDDTNICFMNNGLGVLEDVKQMITKGLLPKSNIMMGHMSHRMCFNVNFDSVKVLRNGITKMTPTGMSKVQLDDDFLIMDYRFEIARSLRKARDFQFSLSNFDNWLRFKLPEVIFNSVVEPVCALLEIRYENVLDNISAKRAMVLLMAEIVTVVQKLPELESSDIIRDFLRGKTLHQLIHSKIMAKAGQPSLLLRRIKSGQPTDIDYANGYFLRRGKALGVDVSMNTLVRDLINAKHMHSLERSEGYVPMEHASQLFGA</sequence>
<name>A0A2C5Z9G2_9HYPO</name>
<feature type="compositionally biased region" description="Basic and acidic residues" evidence="4">
    <location>
        <begin position="149"/>
        <end position="158"/>
    </location>
</feature>
<feature type="region of interest" description="Disordered" evidence="4">
    <location>
        <begin position="149"/>
        <end position="168"/>
    </location>
</feature>
<dbReference type="InterPro" id="IPR050838">
    <property type="entry name" value="Ketopantoate_reductase"/>
</dbReference>
<dbReference type="Gene3D" id="3.40.50.720">
    <property type="entry name" value="NAD(P)-binding Rossmann-like Domain"/>
    <property type="match status" value="1"/>
</dbReference>
<dbReference type="EMBL" id="NJEU01000318">
    <property type="protein sequence ID" value="PHH76420.1"/>
    <property type="molecule type" value="Genomic_DNA"/>
</dbReference>
<dbReference type="AlphaFoldDB" id="A0A2C5Z9G2"/>
<reference evidence="7 8" key="1">
    <citation type="submission" date="2017-06" db="EMBL/GenBank/DDBJ databases">
        <title>Ant-infecting Ophiocordyceps genomes reveal a high diversity of potential behavioral manipulation genes and a possible major role for enterotoxins.</title>
        <authorList>
            <person name="De Bekker C."/>
            <person name="Evans H.C."/>
            <person name="Brachmann A."/>
            <person name="Hughes D.P."/>
        </authorList>
    </citation>
    <scope>NUCLEOTIDE SEQUENCE [LARGE SCALE GENOMIC DNA]</scope>
    <source>
        <strain evidence="7 8">1348a</strain>
    </source>
</reference>
<dbReference type="InterPro" id="IPR013332">
    <property type="entry name" value="KPR_N"/>
</dbReference>
<dbReference type="SUPFAM" id="SSF48179">
    <property type="entry name" value="6-phosphogluconate dehydrogenase C-terminal domain-like"/>
    <property type="match status" value="1"/>
</dbReference>